<dbReference type="InterPro" id="IPR003835">
    <property type="entry name" value="Glyco_trans_19"/>
</dbReference>
<dbReference type="GO" id="GO:0008915">
    <property type="term" value="F:lipid-A-disaccharide synthase activity"/>
    <property type="evidence" value="ECO:0007669"/>
    <property type="project" value="UniProtKB-EC"/>
</dbReference>
<evidence type="ECO:0000256" key="5">
    <source>
        <dbReference type="ARBA" id="ARBA00022556"/>
    </source>
</evidence>
<evidence type="ECO:0000256" key="8">
    <source>
        <dbReference type="ARBA" id="ARBA00023098"/>
    </source>
</evidence>
<dbReference type="GO" id="GO:0016020">
    <property type="term" value="C:membrane"/>
    <property type="evidence" value="ECO:0007669"/>
    <property type="project" value="GOC"/>
</dbReference>
<evidence type="ECO:0000256" key="1">
    <source>
        <dbReference type="ARBA" id="ARBA00002056"/>
    </source>
</evidence>
<gene>
    <name evidence="10" type="ORF">BGX16_1744</name>
</gene>
<dbReference type="Gene3D" id="3.40.50.2000">
    <property type="entry name" value="Glycogen Phosphorylase B"/>
    <property type="match status" value="1"/>
</dbReference>
<accession>A0A2M9A7Q3</accession>
<keyword evidence="7" id="KW-0808">Transferase</keyword>
<dbReference type="Proteomes" id="UP000231134">
    <property type="component" value="Unassembled WGS sequence"/>
</dbReference>
<sequence>MRPYWLFCAGEDSGDVLGESLVQEILEKGFDALGAGGRRMEGAGLLPLVPFDDLPVNGFGDVLLHSHRLAKNFKILRRALQNENCHGLVAVDYPGFNLKLMQLALQMEKRVIYVEPPQIWAWKPKRVQAFLSPEAKRLVELRALYDIEIEAYQKFGLHVQKIPHPLLQKRNSFAEKNFSLTAKDRATAPILLFPGSRLSQAKRNLELYRRLADKLTSKGQNVVFVASRTELFRFLEGKFCGKFRVQISPQSAEERFALLQSAKCVVSGPGSAMMEAFLAKTPCVAASRIEPLTFCMGKLFLKTKHLTLPNIQADRLQKEASIPEYVQSVFSNVDAQATKVFCAVEKFIFF</sequence>
<dbReference type="EMBL" id="PGEX01000001">
    <property type="protein sequence ID" value="PJJ41750.1"/>
    <property type="molecule type" value="Genomic_DNA"/>
</dbReference>
<dbReference type="PANTHER" id="PTHR30372">
    <property type="entry name" value="LIPID-A-DISACCHARIDE SYNTHASE"/>
    <property type="match status" value="1"/>
</dbReference>
<keyword evidence="8" id="KW-0443">Lipid metabolism</keyword>
<dbReference type="SUPFAM" id="SSF53756">
    <property type="entry name" value="UDP-Glycosyltransferase/glycogen phosphorylase"/>
    <property type="match status" value="1"/>
</dbReference>
<dbReference type="GO" id="GO:0005543">
    <property type="term" value="F:phospholipid binding"/>
    <property type="evidence" value="ECO:0007669"/>
    <property type="project" value="TreeGrafter"/>
</dbReference>
<dbReference type="PANTHER" id="PTHR30372:SF4">
    <property type="entry name" value="LIPID-A-DISACCHARIDE SYNTHASE, MITOCHONDRIAL-RELATED"/>
    <property type="match status" value="1"/>
</dbReference>
<dbReference type="AlphaFoldDB" id="A0A2M9A7Q3"/>
<name>A0A2M9A7Q3_9BACT</name>
<dbReference type="RefSeq" id="WP_100425684.1">
    <property type="nucleotide sequence ID" value="NZ_PGEX01000001.1"/>
</dbReference>
<evidence type="ECO:0000256" key="3">
    <source>
        <dbReference type="ARBA" id="ARBA00020902"/>
    </source>
</evidence>
<comment type="catalytic activity">
    <reaction evidence="9">
        <text>a lipid X + a UDP-2-N,3-O-bis[(3R)-3-hydroxyacyl]-alpha-D-glucosamine = a lipid A disaccharide + UDP + H(+)</text>
        <dbReference type="Rhea" id="RHEA:67828"/>
        <dbReference type="ChEBI" id="CHEBI:15378"/>
        <dbReference type="ChEBI" id="CHEBI:58223"/>
        <dbReference type="ChEBI" id="CHEBI:137748"/>
        <dbReference type="ChEBI" id="CHEBI:176338"/>
        <dbReference type="ChEBI" id="CHEBI:176343"/>
        <dbReference type="EC" id="2.4.1.182"/>
    </reaction>
</comment>
<evidence type="ECO:0000313" key="10">
    <source>
        <dbReference type="EMBL" id="PJJ41750.1"/>
    </source>
</evidence>
<evidence type="ECO:0000313" key="11">
    <source>
        <dbReference type="Proteomes" id="UP000231134"/>
    </source>
</evidence>
<keyword evidence="4" id="KW-0444">Lipid biosynthesis</keyword>
<keyword evidence="11" id="KW-1185">Reference proteome</keyword>
<evidence type="ECO:0000256" key="2">
    <source>
        <dbReference type="ARBA" id="ARBA00012687"/>
    </source>
</evidence>
<comment type="function">
    <text evidence="1">Condensation of UDP-2,3-diacylglucosamine and 2,3-diacylglucosamine-1-phosphate to form lipid A disaccharide, a precursor of lipid A, a phosphorylated glycolipid that anchors the lipopolysaccharide to the outer membrane of the cell.</text>
</comment>
<protein>
    <recommendedName>
        <fullName evidence="3">Lipid-A-disaccharide synthase</fullName>
        <ecNumber evidence="2">2.4.1.182</ecNumber>
    </recommendedName>
</protein>
<comment type="caution">
    <text evidence="10">The sequence shown here is derived from an EMBL/GenBank/DDBJ whole genome shotgun (WGS) entry which is preliminary data.</text>
</comment>
<reference evidence="10 11" key="1">
    <citation type="submission" date="2017-11" db="EMBL/GenBank/DDBJ databases">
        <title>Animal gut microbial communities from fecal samples from Wisconsin, USA.</title>
        <authorList>
            <person name="Neumann A."/>
        </authorList>
    </citation>
    <scope>NUCLEOTIDE SEQUENCE [LARGE SCALE GENOMIC DNA]</scope>
    <source>
        <strain evidence="10 11">UWS3</strain>
    </source>
</reference>
<proteinExistence type="predicted"/>
<evidence type="ECO:0000256" key="4">
    <source>
        <dbReference type="ARBA" id="ARBA00022516"/>
    </source>
</evidence>
<evidence type="ECO:0000256" key="9">
    <source>
        <dbReference type="ARBA" id="ARBA00048975"/>
    </source>
</evidence>
<dbReference type="Pfam" id="PF02684">
    <property type="entry name" value="LpxB"/>
    <property type="match status" value="1"/>
</dbReference>
<evidence type="ECO:0000256" key="7">
    <source>
        <dbReference type="ARBA" id="ARBA00022679"/>
    </source>
</evidence>
<evidence type="ECO:0000256" key="6">
    <source>
        <dbReference type="ARBA" id="ARBA00022676"/>
    </source>
</evidence>
<dbReference type="GO" id="GO:0009245">
    <property type="term" value="P:lipid A biosynthetic process"/>
    <property type="evidence" value="ECO:0007669"/>
    <property type="project" value="UniProtKB-KW"/>
</dbReference>
<keyword evidence="6" id="KW-0328">Glycosyltransferase</keyword>
<dbReference type="EC" id="2.4.1.182" evidence="2"/>
<organism evidence="10 11">
    <name type="scientific">Hallerella succinigenes</name>
    <dbReference type="NCBI Taxonomy" id="1896222"/>
    <lineage>
        <taxon>Bacteria</taxon>
        <taxon>Pseudomonadati</taxon>
        <taxon>Fibrobacterota</taxon>
        <taxon>Fibrobacteria</taxon>
        <taxon>Fibrobacterales</taxon>
        <taxon>Fibrobacteraceae</taxon>
        <taxon>Hallerella</taxon>
    </lineage>
</organism>
<dbReference type="OrthoDB" id="9801642at2"/>
<keyword evidence="5" id="KW-0441">Lipid A biosynthesis</keyword>